<comment type="caution">
    <text evidence="3">The sequence shown here is derived from an EMBL/GenBank/DDBJ whole genome shotgun (WGS) entry which is preliminary data.</text>
</comment>
<accession>A0A644Y5G8</accession>
<proteinExistence type="predicted"/>
<sequence>MAFYLFTYTMTSDKGFAPVVSDGVFSLACCSSQLRRKIAGLLDGKNEIWFMGLMGKTLARSCKHSCEDFAYTPVYIAKADYTVKASEYFQKDGKYAAPHRRDQVYLFDGEHWSVTEENPHVKYGTPEKDFLYTNSDVFYRLKGSPMSDVILAKEFVYFGEEMISLKALNPMFAKLAEYQAQACRSHPDQTKNIDEKEFVSAFKKLLKQNINPENRPCEEKDKKGKCKNCGCS</sequence>
<evidence type="ECO:0000256" key="1">
    <source>
        <dbReference type="SAM" id="MobiDB-lite"/>
    </source>
</evidence>
<dbReference type="Pfam" id="PF18753">
    <property type="entry name" value="Nmad2"/>
    <property type="match status" value="1"/>
</dbReference>
<evidence type="ECO:0000259" key="2">
    <source>
        <dbReference type="Pfam" id="PF18753"/>
    </source>
</evidence>
<feature type="region of interest" description="Disordered" evidence="1">
    <location>
        <begin position="213"/>
        <end position="232"/>
    </location>
</feature>
<dbReference type="EMBL" id="VSSQ01004114">
    <property type="protein sequence ID" value="MPM23796.1"/>
    <property type="molecule type" value="Genomic_DNA"/>
</dbReference>
<evidence type="ECO:0000313" key="3">
    <source>
        <dbReference type="EMBL" id="MPM23796.1"/>
    </source>
</evidence>
<organism evidence="3">
    <name type="scientific">bioreactor metagenome</name>
    <dbReference type="NCBI Taxonomy" id="1076179"/>
    <lineage>
        <taxon>unclassified sequences</taxon>
        <taxon>metagenomes</taxon>
        <taxon>ecological metagenomes</taxon>
    </lineage>
</organism>
<name>A0A644Y5G8_9ZZZZ</name>
<protein>
    <recommendedName>
        <fullName evidence="2">Nucleotide modification associated domain-containing protein</fullName>
    </recommendedName>
</protein>
<feature type="domain" description="Nucleotide modification associated" evidence="2">
    <location>
        <begin position="5"/>
        <end position="208"/>
    </location>
</feature>
<dbReference type="InterPro" id="IPR041180">
    <property type="entry name" value="Nmad2"/>
</dbReference>
<reference evidence="3" key="1">
    <citation type="submission" date="2019-08" db="EMBL/GenBank/DDBJ databases">
        <authorList>
            <person name="Kucharzyk K."/>
            <person name="Murdoch R.W."/>
            <person name="Higgins S."/>
            <person name="Loffler F."/>
        </authorList>
    </citation>
    <scope>NUCLEOTIDE SEQUENCE</scope>
</reference>
<dbReference type="AlphaFoldDB" id="A0A644Y5G8"/>
<gene>
    <name evidence="3" type="ORF">SDC9_70270</name>
</gene>